<evidence type="ECO:0000313" key="7">
    <source>
        <dbReference type="EMBL" id="KAF8392461.1"/>
    </source>
</evidence>
<keyword evidence="5" id="KW-0732">Signal</keyword>
<feature type="compositionally biased region" description="Low complexity" evidence="4">
    <location>
        <begin position="139"/>
        <end position="152"/>
    </location>
</feature>
<dbReference type="GO" id="GO:0009055">
    <property type="term" value="F:electron transfer activity"/>
    <property type="evidence" value="ECO:0007669"/>
    <property type="project" value="InterPro"/>
</dbReference>
<keyword evidence="3" id="KW-0325">Glycoprotein</keyword>
<reference evidence="7 8" key="1">
    <citation type="submission" date="2020-04" db="EMBL/GenBank/DDBJ databases">
        <title>Plant Genome Project.</title>
        <authorList>
            <person name="Zhang R.-G."/>
        </authorList>
    </citation>
    <scope>NUCLEOTIDE SEQUENCE [LARGE SCALE GENOMIC DNA]</scope>
    <source>
        <strain evidence="7">YNK0</strain>
        <tissue evidence="7">Leaf</tissue>
    </source>
</reference>
<dbReference type="GO" id="GO:0005886">
    <property type="term" value="C:plasma membrane"/>
    <property type="evidence" value="ECO:0007669"/>
    <property type="project" value="TreeGrafter"/>
</dbReference>
<dbReference type="GO" id="GO:0046872">
    <property type="term" value="F:metal ion binding"/>
    <property type="evidence" value="ECO:0007669"/>
    <property type="project" value="UniProtKB-KW"/>
</dbReference>
<dbReference type="Proteomes" id="UP000655225">
    <property type="component" value="Unassembled WGS sequence"/>
</dbReference>
<feature type="signal peptide" evidence="5">
    <location>
        <begin position="1"/>
        <end position="22"/>
    </location>
</feature>
<dbReference type="InterPro" id="IPR008972">
    <property type="entry name" value="Cupredoxin"/>
</dbReference>
<feature type="chain" id="PRO_5033016071" description="Phytocyanin domain-containing protein" evidence="5">
    <location>
        <begin position="23"/>
        <end position="185"/>
    </location>
</feature>
<evidence type="ECO:0000259" key="6">
    <source>
        <dbReference type="PROSITE" id="PS51485"/>
    </source>
</evidence>
<feature type="region of interest" description="Disordered" evidence="4">
    <location>
        <begin position="129"/>
        <end position="153"/>
    </location>
</feature>
<dbReference type="PROSITE" id="PS00196">
    <property type="entry name" value="COPPER_BLUE"/>
    <property type="match status" value="1"/>
</dbReference>
<dbReference type="PANTHER" id="PTHR33021">
    <property type="entry name" value="BLUE COPPER PROTEIN"/>
    <property type="match status" value="1"/>
</dbReference>
<accession>A0A835D754</accession>
<dbReference type="PROSITE" id="PS51485">
    <property type="entry name" value="PHYTOCYANIN"/>
    <property type="match status" value="1"/>
</dbReference>
<proteinExistence type="predicted"/>
<sequence>MALIERTMALFLVMTALQVSFAAVYKVGDSAGWTTLNNIDYNKWTAGKTFHHGDIILFEYHSDRHNVMQVSLSDYNSCNASSPIITYKTGNDSITVNMTGHYYFLCGIPGHCQVGQKVDIKVTAVNSSMVPTPSPSPSPSGQTATPGTSPSPKSGAILSHSVKGLLGKLWLSMAVFAVFVSGFSF</sequence>
<dbReference type="OMA" id="YNEWTST"/>
<keyword evidence="1" id="KW-0479">Metal-binding</keyword>
<keyword evidence="8" id="KW-1185">Reference proteome</keyword>
<evidence type="ECO:0000256" key="2">
    <source>
        <dbReference type="ARBA" id="ARBA00023008"/>
    </source>
</evidence>
<dbReference type="Pfam" id="PF02298">
    <property type="entry name" value="Cu_bind_like"/>
    <property type="match status" value="1"/>
</dbReference>
<dbReference type="Gene3D" id="2.60.40.420">
    <property type="entry name" value="Cupredoxins - blue copper proteins"/>
    <property type="match status" value="1"/>
</dbReference>
<organism evidence="7 8">
    <name type="scientific">Tetracentron sinense</name>
    <name type="common">Spur-leaf</name>
    <dbReference type="NCBI Taxonomy" id="13715"/>
    <lineage>
        <taxon>Eukaryota</taxon>
        <taxon>Viridiplantae</taxon>
        <taxon>Streptophyta</taxon>
        <taxon>Embryophyta</taxon>
        <taxon>Tracheophyta</taxon>
        <taxon>Spermatophyta</taxon>
        <taxon>Magnoliopsida</taxon>
        <taxon>Trochodendrales</taxon>
        <taxon>Trochodendraceae</taxon>
        <taxon>Tetracentron</taxon>
    </lineage>
</organism>
<evidence type="ECO:0000313" key="8">
    <source>
        <dbReference type="Proteomes" id="UP000655225"/>
    </source>
</evidence>
<evidence type="ECO:0000256" key="1">
    <source>
        <dbReference type="ARBA" id="ARBA00022723"/>
    </source>
</evidence>
<keyword evidence="2" id="KW-0186">Copper</keyword>
<dbReference type="EMBL" id="JABCRI010000016">
    <property type="protein sequence ID" value="KAF8392461.1"/>
    <property type="molecule type" value="Genomic_DNA"/>
</dbReference>
<dbReference type="InterPro" id="IPR028871">
    <property type="entry name" value="BlueCu_1_BS"/>
</dbReference>
<comment type="caution">
    <text evidence="7">The sequence shown here is derived from an EMBL/GenBank/DDBJ whole genome shotgun (WGS) entry which is preliminary data.</text>
</comment>
<dbReference type="FunFam" id="2.60.40.420:FF:000003">
    <property type="entry name" value="Blue copper"/>
    <property type="match status" value="1"/>
</dbReference>
<evidence type="ECO:0000256" key="3">
    <source>
        <dbReference type="ARBA" id="ARBA00023180"/>
    </source>
</evidence>
<dbReference type="SUPFAM" id="SSF49503">
    <property type="entry name" value="Cupredoxins"/>
    <property type="match status" value="1"/>
</dbReference>
<dbReference type="InterPro" id="IPR003245">
    <property type="entry name" value="Phytocyanin_dom"/>
</dbReference>
<evidence type="ECO:0000256" key="4">
    <source>
        <dbReference type="SAM" id="MobiDB-lite"/>
    </source>
</evidence>
<dbReference type="PANTHER" id="PTHR33021:SF339">
    <property type="entry name" value="OS07G0570600 PROTEIN"/>
    <property type="match status" value="1"/>
</dbReference>
<gene>
    <name evidence="7" type="ORF">HHK36_022803</name>
</gene>
<dbReference type="OrthoDB" id="1933492at2759"/>
<feature type="domain" description="Phytocyanin" evidence="6">
    <location>
        <begin position="23"/>
        <end position="124"/>
    </location>
</feature>
<evidence type="ECO:0000256" key="5">
    <source>
        <dbReference type="SAM" id="SignalP"/>
    </source>
</evidence>
<dbReference type="AlphaFoldDB" id="A0A835D754"/>
<protein>
    <recommendedName>
        <fullName evidence="6">Phytocyanin domain-containing protein</fullName>
    </recommendedName>
</protein>
<name>A0A835D754_TETSI</name>
<dbReference type="InterPro" id="IPR039391">
    <property type="entry name" value="Phytocyanin-like"/>
</dbReference>